<name>A0A848LVG7_9BACT</name>
<evidence type="ECO:0000313" key="5">
    <source>
        <dbReference type="Proteomes" id="UP000518300"/>
    </source>
</evidence>
<organism evidence="4 5">
    <name type="scientific">Pyxidicoccus fallax</name>
    <dbReference type="NCBI Taxonomy" id="394095"/>
    <lineage>
        <taxon>Bacteria</taxon>
        <taxon>Pseudomonadati</taxon>
        <taxon>Myxococcota</taxon>
        <taxon>Myxococcia</taxon>
        <taxon>Myxococcales</taxon>
        <taxon>Cystobacterineae</taxon>
        <taxon>Myxococcaceae</taxon>
        <taxon>Pyxidicoccus</taxon>
    </lineage>
</organism>
<dbReference type="Gene3D" id="2.80.10.50">
    <property type="match status" value="2"/>
</dbReference>
<evidence type="ECO:0000259" key="3">
    <source>
        <dbReference type="SMART" id="SM00458"/>
    </source>
</evidence>
<dbReference type="InterPro" id="IPR013517">
    <property type="entry name" value="FG-GAP"/>
</dbReference>
<protein>
    <recommendedName>
        <fullName evidence="3">Ricin B lectin domain-containing protein</fullName>
    </recommendedName>
</protein>
<accession>A0A848LVG7</accession>
<dbReference type="PANTHER" id="PTHR39431">
    <property type="entry name" value="FRPA/C-RELATED PROTEIN"/>
    <property type="match status" value="1"/>
</dbReference>
<dbReference type="InterPro" id="IPR035992">
    <property type="entry name" value="Ricin_B-like_lectins"/>
</dbReference>
<dbReference type="PANTHER" id="PTHR39431:SF1">
    <property type="entry name" value="FRPA_C-RELATED PROTEIN"/>
    <property type="match status" value="1"/>
</dbReference>
<gene>
    <name evidence="4" type="ORF">HG543_45195</name>
</gene>
<dbReference type="RefSeq" id="WP_169351170.1">
    <property type="nucleotide sequence ID" value="NZ_JABBJJ010000374.1"/>
</dbReference>
<dbReference type="Pfam" id="PF13517">
    <property type="entry name" value="FG-GAP_3"/>
    <property type="match status" value="1"/>
</dbReference>
<proteinExistence type="predicted"/>
<evidence type="ECO:0000256" key="2">
    <source>
        <dbReference type="SAM" id="MobiDB-lite"/>
    </source>
</evidence>
<sequence length="574" mass="62602">MTIKYSWTSTQGTSSVEGSAPTNAKVKTVYLNGAPTGQYVTISRIDLEHQGWTGAVFTVNTSGNVWYPTATLPATAPWAGHFVNDGPWVATPTVLSANSSSRLNMDLVITWEAADTTPVPVGNKRVNRGADFNGDGKGDLGTFTPNSWLVHLSNGETFSTQDWTAGSFATWSAGDVPVIGDFDGDQRTDTALPYIPTNSWVVNRSTGTGFSGRFWGQFLYSGESIPMAGDVDGDGKEEAIYFSQHHGWRILFKHASEYQFGRVSTWSGAAGTWGDIPLVGDFNGDKRTDTAVFTPNNTWLVNLSTGTSWQSQPWYGGAGTWGDIPLAGDFNGDGKTDTAVFTQNSTWLVNLSTGSGWQTQQWPGAWGKTWGEIPVVGDFNGDGKADTGTFSPNNGWVLNLSWGGSWMPVVFSNPGSVWGDIPLNAPPHMIHRYVRTGRWYDLPVKASLHGLGGKCLDADWQEPVPNGSKVQQWRCTDGMNQMWNLHPDGTIRGLGDKCLDVEWLEPLPNGAKVQMWECTGGQNQKWTLRRDGSIQGLGGKCLDADWLEPVPDGNKVQMWDCTGGTNQRWQPVFH</sequence>
<feature type="domain" description="Ricin B lectin" evidence="3">
    <location>
        <begin position="442"/>
        <end position="572"/>
    </location>
</feature>
<dbReference type="EMBL" id="JABBJJ010000374">
    <property type="protein sequence ID" value="NMO22005.1"/>
    <property type="molecule type" value="Genomic_DNA"/>
</dbReference>
<reference evidence="4 5" key="1">
    <citation type="submission" date="2020-04" db="EMBL/GenBank/DDBJ databases">
        <title>Draft genome of Pyxidicoccus fallax type strain.</title>
        <authorList>
            <person name="Whitworth D.E."/>
        </authorList>
    </citation>
    <scope>NUCLEOTIDE SEQUENCE [LARGE SCALE GENOMIC DNA]</scope>
    <source>
        <strain evidence="4 5">DSM 14698</strain>
    </source>
</reference>
<dbReference type="Pfam" id="PF00652">
    <property type="entry name" value="Ricin_B_lectin"/>
    <property type="match status" value="1"/>
</dbReference>
<dbReference type="SMART" id="SM00458">
    <property type="entry name" value="RICIN"/>
    <property type="match status" value="1"/>
</dbReference>
<dbReference type="Proteomes" id="UP000518300">
    <property type="component" value="Unassembled WGS sequence"/>
</dbReference>
<feature type="region of interest" description="Disordered" evidence="2">
    <location>
        <begin position="1"/>
        <end position="20"/>
    </location>
</feature>
<dbReference type="AlphaFoldDB" id="A0A848LVG7"/>
<evidence type="ECO:0000256" key="1">
    <source>
        <dbReference type="ARBA" id="ARBA00022729"/>
    </source>
</evidence>
<dbReference type="InterPro" id="IPR000772">
    <property type="entry name" value="Ricin_B_lectin"/>
</dbReference>
<keyword evidence="5" id="KW-1185">Reference proteome</keyword>
<evidence type="ECO:0000313" key="4">
    <source>
        <dbReference type="EMBL" id="NMO22005.1"/>
    </source>
</evidence>
<dbReference type="Gene3D" id="2.40.128.340">
    <property type="match status" value="2"/>
</dbReference>
<dbReference type="PROSITE" id="PS50231">
    <property type="entry name" value="RICIN_B_LECTIN"/>
    <property type="match status" value="1"/>
</dbReference>
<keyword evidence="1" id="KW-0732">Signal</keyword>
<dbReference type="SUPFAM" id="SSF69318">
    <property type="entry name" value="Integrin alpha N-terminal domain"/>
    <property type="match status" value="1"/>
</dbReference>
<comment type="caution">
    <text evidence="4">The sequence shown here is derived from an EMBL/GenBank/DDBJ whole genome shotgun (WGS) entry which is preliminary data.</text>
</comment>
<dbReference type="InterPro" id="IPR028994">
    <property type="entry name" value="Integrin_alpha_N"/>
</dbReference>
<dbReference type="SUPFAM" id="SSF50370">
    <property type="entry name" value="Ricin B-like lectins"/>
    <property type="match status" value="1"/>
</dbReference>